<feature type="region of interest" description="Disordered" evidence="1">
    <location>
        <begin position="77"/>
        <end position="124"/>
    </location>
</feature>
<sequence>MPSRSPPSPTLLISLRSPNPAATTTRADPTTRMLMTAAALHMDSALPPSSSTSPAPPWLPVLADGNHHHQLLRDFTASSAPSQSTPSTAAPPSHHHHLRTAATATRRSATKRRPRPSRKLPTTYITANPTSFCRMVHQVTGADDLLPAHPPEAALCRPAPYRAGAAGPGGALTTLPTLDTSAFLLGAAGSGVAAPCAASAGFSTAAPAVDRAEAGGPPGGARNYSSCGGFPTLDSWDAHLF</sequence>
<feature type="region of interest" description="Disordered" evidence="1">
    <location>
        <begin position="1"/>
        <end position="30"/>
    </location>
</feature>
<feature type="compositionally biased region" description="Basic residues" evidence="1">
    <location>
        <begin position="108"/>
        <end position="118"/>
    </location>
</feature>
<protein>
    <recommendedName>
        <fullName evidence="2">VQ domain-containing protein</fullName>
    </recommendedName>
</protein>
<evidence type="ECO:0000313" key="3">
    <source>
        <dbReference type="EMBL" id="KAG2622811.1"/>
    </source>
</evidence>
<evidence type="ECO:0000256" key="1">
    <source>
        <dbReference type="SAM" id="MobiDB-lite"/>
    </source>
</evidence>
<dbReference type="GO" id="GO:0005516">
    <property type="term" value="F:calmodulin binding"/>
    <property type="evidence" value="ECO:0007669"/>
    <property type="project" value="TreeGrafter"/>
</dbReference>
<feature type="domain" description="VQ" evidence="2">
    <location>
        <begin position="120"/>
        <end position="144"/>
    </location>
</feature>
<dbReference type="PANTHER" id="PTHR33179:SF64">
    <property type="entry name" value="OS11G0131100 PROTEIN"/>
    <property type="match status" value="1"/>
</dbReference>
<accession>A0A8T0UFL8</accession>
<dbReference type="GO" id="GO:0006970">
    <property type="term" value="P:response to osmotic stress"/>
    <property type="evidence" value="ECO:0007669"/>
    <property type="project" value="TreeGrafter"/>
</dbReference>
<evidence type="ECO:0000313" key="4">
    <source>
        <dbReference type="Proteomes" id="UP000823388"/>
    </source>
</evidence>
<dbReference type="AlphaFoldDB" id="A0A8T0UFL8"/>
<gene>
    <name evidence="3" type="ORF">PVAP13_3KG012400</name>
</gene>
<name>A0A8T0UFL8_PANVG</name>
<reference evidence="3" key="1">
    <citation type="submission" date="2020-05" db="EMBL/GenBank/DDBJ databases">
        <title>WGS assembly of Panicum virgatum.</title>
        <authorList>
            <person name="Lovell J.T."/>
            <person name="Jenkins J."/>
            <person name="Shu S."/>
            <person name="Juenger T.E."/>
            <person name="Schmutz J."/>
        </authorList>
    </citation>
    <scope>NUCLEOTIDE SEQUENCE</scope>
    <source>
        <strain evidence="3">AP13</strain>
    </source>
</reference>
<dbReference type="InterPro" id="IPR039609">
    <property type="entry name" value="VQ_15/22"/>
</dbReference>
<organism evidence="3 4">
    <name type="scientific">Panicum virgatum</name>
    <name type="common">Blackwell switchgrass</name>
    <dbReference type="NCBI Taxonomy" id="38727"/>
    <lineage>
        <taxon>Eukaryota</taxon>
        <taxon>Viridiplantae</taxon>
        <taxon>Streptophyta</taxon>
        <taxon>Embryophyta</taxon>
        <taxon>Tracheophyta</taxon>
        <taxon>Spermatophyta</taxon>
        <taxon>Magnoliopsida</taxon>
        <taxon>Liliopsida</taxon>
        <taxon>Poales</taxon>
        <taxon>Poaceae</taxon>
        <taxon>PACMAD clade</taxon>
        <taxon>Panicoideae</taxon>
        <taxon>Panicodae</taxon>
        <taxon>Paniceae</taxon>
        <taxon>Panicinae</taxon>
        <taxon>Panicum</taxon>
        <taxon>Panicum sect. Hiantes</taxon>
    </lineage>
</organism>
<comment type="caution">
    <text evidence="3">The sequence shown here is derived from an EMBL/GenBank/DDBJ whole genome shotgun (WGS) entry which is preliminary data.</text>
</comment>
<keyword evidence="4" id="KW-1185">Reference proteome</keyword>
<proteinExistence type="predicted"/>
<evidence type="ECO:0000259" key="2">
    <source>
        <dbReference type="Pfam" id="PF05678"/>
    </source>
</evidence>
<dbReference type="GO" id="GO:0005634">
    <property type="term" value="C:nucleus"/>
    <property type="evidence" value="ECO:0007669"/>
    <property type="project" value="TreeGrafter"/>
</dbReference>
<dbReference type="EMBL" id="CM029041">
    <property type="protein sequence ID" value="KAG2622811.1"/>
    <property type="molecule type" value="Genomic_DNA"/>
</dbReference>
<dbReference type="Proteomes" id="UP000823388">
    <property type="component" value="Chromosome 3K"/>
</dbReference>
<dbReference type="OrthoDB" id="780868at2759"/>
<feature type="compositionally biased region" description="Low complexity" evidence="1">
    <location>
        <begin position="77"/>
        <end position="92"/>
    </location>
</feature>
<feature type="compositionally biased region" description="Low complexity" evidence="1">
    <location>
        <begin position="20"/>
        <end position="30"/>
    </location>
</feature>
<dbReference type="InterPro" id="IPR008889">
    <property type="entry name" value="VQ"/>
</dbReference>
<dbReference type="PANTHER" id="PTHR33179">
    <property type="entry name" value="VQ MOTIF-CONTAINING PROTEIN"/>
    <property type="match status" value="1"/>
</dbReference>
<dbReference type="Pfam" id="PF05678">
    <property type="entry name" value="VQ"/>
    <property type="match status" value="1"/>
</dbReference>